<evidence type="ECO:0000313" key="2">
    <source>
        <dbReference type="Proteomes" id="UP000225448"/>
    </source>
</evidence>
<dbReference type="EMBL" id="MF042360">
    <property type="protein sequence ID" value="ARV76797.1"/>
    <property type="molecule type" value="Genomic_DNA"/>
</dbReference>
<organism evidence="1 2">
    <name type="scientific">Pseudomonas phage Phabio</name>
    <dbReference type="NCBI Taxonomy" id="2006668"/>
    <lineage>
        <taxon>Viruses</taxon>
        <taxon>Duplodnaviria</taxon>
        <taxon>Heunggongvirae</taxon>
        <taxon>Uroviricota</taxon>
        <taxon>Caudoviricetes</taxon>
        <taxon>Chimalliviridae</taxon>
        <taxon>Phabiovirus</taxon>
        <taxon>Phabiovirus phabio</taxon>
    </lineage>
</organism>
<accession>A0A1Y0T1T7</accession>
<proteinExistence type="predicted"/>
<gene>
    <name evidence="1" type="ORF">PHABIO_166</name>
</gene>
<sequence>MKQPYLNLGDAVWACLKPKEVFADMKNLYKIAVGGMIYTVIAYNDDDAKRTVIEYTNQAVVDKPFTLARIGVAGSDYECGVIGVEVDNYPDHTTRELLRLALLADKK</sequence>
<evidence type="ECO:0000313" key="1">
    <source>
        <dbReference type="EMBL" id="ARV76797.1"/>
    </source>
</evidence>
<reference evidence="1 2" key="1">
    <citation type="submission" date="2017-05" db="EMBL/GenBank/DDBJ databases">
        <authorList>
            <person name="Song R."/>
            <person name="Chenine A.L."/>
            <person name="Ruprecht R.M."/>
        </authorList>
    </citation>
    <scope>NUCLEOTIDE SEQUENCE [LARGE SCALE GENOMIC DNA]</scope>
</reference>
<dbReference type="Proteomes" id="UP000225448">
    <property type="component" value="Segment"/>
</dbReference>
<name>A0A1Y0T1T7_9CAUD</name>
<keyword evidence="2" id="KW-1185">Reference proteome</keyword>
<protein>
    <submittedName>
        <fullName evidence="1">Uncharacterized protein</fullName>
    </submittedName>
</protein>